<evidence type="ECO:0000313" key="18">
    <source>
        <dbReference type="Proteomes" id="UP000749559"/>
    </source>
</evidence>
<keyword evidence="7 16" id="KW-0812">Transmembrane</keyword>
<comment type="cofactor">
    <cofactor evidence="2 14">
        <name>Mg(2+)</name>
        <dbReference type="ChEBI" id="CHEBI:18420"/>
    </cofactor>
</comment>
<evidence type="ECO:0000256" key="16">
    <source>
        <dbReference type="SAM" id="Phobius"/>
    </source>
</evidence>
<evidence type="ECO:0000313" key="17">
    <source>
        <dbReference type="EMBL" id="CAH1772689.1"/>
    </source>
</evidence>
<evidence type="ECO:0000256" key="11">
    <source>
        <dbReference type="ARBA" id="ARBA00022989"/>
    </source>
</evidence>
<dbReference type="Gene3D" id="3.30.540.10">
    <property type="entry name" value="Fructose-1,6-Bisphosphatase, subunit A, domain 1"/>
    <property type="match status" value="1"/>
</dbReference>
<dbReference type="GO" id="GO:0005794">
    <property type="term" value="C:Golgi apparatus"/>
    <property type="evidence" value="ECO:0007669"/>
    <property type="project" value="UniProtKB-ARBA"/>
</dbReference>
<keyword evidence="11 16" id="KW-1133">Transmembrane helix</keyword>
<dbReference type="PANTHER" id="PTHR43028:SF4">
    <property type="entry name" value="INOSITOL MONOPHOSPHATASE 3"/>
    <property type="match status" value="1"/>
</dbReference>
<dbReference type="FunFam" id="3.40.190.80:FF:000007">
    <property type="entry name" value="Blast:Putative inositol monophosphatase 3"/>
    <property type="match status" value="1"/>
</dbReference>
<comment type="subcellular location">
    <subcellularLocation>
        <location evidence="3">Membrane</location>
        <topology evidence="3">Single-pass membrane protein</topology>
    </subcellularLocation>
</comment>
<comment type="caution">
    <text evidence="17">The sequence shown here is derived from an EMBL/GenBank/DDBJ whole genome shotgun (WGS) entry which is preliminary data.</text>
</comment>
<evidence type="ECO:0000256" key="2">
    <source>
        <dbReference type="ARBA" id="ARBA00001946"/>
    </source>
</evidence>
<comment type="pathway">
    <text evidence="4">Polyol metabolism; myo-inositol biosynthesis; myo-inositol from D-glucose 6-phosphate: step 2/2.</text>
</comment>
<keyword evidence="8 14" id="KW-0479">Metal-binding</keyword>
<comment type="similarity">
    <text evidence="5">Belongs to the inositol monophosphatase superfamily.</text>
</comment>
<dbReference type="GO" id="GO:0008254">
    <property type="term" value="F:3'-nucleotidase activity"/>
    <property type="evidence" value="ECO:0007669"/>
    <property type="project" value="TreeGrafter"/>
</dbReference>
<name>A0A8J1UWN6_OWEFU</name>
<dbReference type="Pfam" id="PF00459">
    <property type="entry name" value="Inositol_P"/>
    <property type="match status" value="1"/>
</dbReference>
<dbReference type="EMBL" id="CAIIXF020000001">
    <property type="protein sequence ID" value="CAH1772689.1"/>
    <property type="molecule type" value="Genomic_DNA"/>
</dbReference>
<evidence type="ECO:0000256" key="10">
    <source>
        <dbReference type="ARBA" id="ARBA00022842"/>
    </source>
</evidence>
<dbReference type="OrthoDB" id="74460at2759"/>
<evidence type="ECO:0000256" key="12">
    <source>
        <dbReference type="ARBA" id="ARBA00023136"/>
    </source>
</evidence>
<evidence type="ECO:0000256" key="5">
    <source>
        <dbReference type="ARBA" id="ARBA00009759"/>
    </source>
</evidence>
<protein>
    <recommendedName>
        <fullName evidence="6">inositol-phosphate phosphatase</fullName>
        <ecNumber evidence="6">3.1.3.25</ecNumber>
    </recommendedName>
    <alternativeName>
        <fullName evidence="13">Myo-inositol monophosphatase A3</fullName>
    </alternativeName>
</protein>
<reference evidence="17" key="1">
    <citation type="submission" date="2022-03" db="EMBL/GenBank/DDBJ databases">
        <authorList>
            <person name="Martin C."/>
        </authorList>
    </citation>
    <scope>NUCLEOTIDE SEQUENCE</scope>
</reference>
<feature type="binding site" evidence="14">
    <location>
        <position position="303"/>
    </location>
    <ligand>
        <name>Mg(2+)</name>
        <dbReference type="ChEBI" id="CHEBI:18420"/>
        <label>1</label>
        <note>catalytic</note>
    </ligand>
</feature>
<feature type="binding site" evidence="14">
    <location>
        <position position="173"/>
    </location>
    <ligand>
        <name>Mg(2+)</name>
        <dbReference type="ChEBI" id="CHEBI:18420"/>
        <label>1</label>
        <note>catalytic</note>
    </ligand>
</feature>
<organism evidence="17 18">
    <name type="scientific">Owenia fusiformis</name>
    <name type="common">Polychaete worm</name>
    <dbReference type="NCBI Taxonomy" id="6347"/>
    <lineage>
        <taxon>Eukaryota</taxon>
        <taxon>Metazoa</taxon>
        <taxon>Spiralia</taxon>
        <taxon>Lophotrochozoa</taxon>
        <taxon>Annelida</taxon>
        <taxon>Polychaeta</taxon>
        <taxon>Sedentaria</taxon>
        <taxon>Canalipalpata</taxon>
        <taxon>Sabellida</taxon>
        <taxon>Oweniida</taxon>
        <taxon>Oweniidae</taxon>
        <taxon>Owenia</taxon>
    </lineage>
</organism>
<dbReference type="AlphaFoldDB" id="A0A8J1UWN6"/>
<dbReference type="InterPro" id="IPR050725">
    <property type="entry name" value="CysQ/Inositol_MonoPase"/>
</dbReference>
<feature type="region of interest" description="Disordered" evidence="15">
    <location>
        <begin position="363"/>
        <end position="392"/>
    </location>
</feature>
<sequence>MMLRRIYDSVDLQRRMRFRMAAVSVKVNPIGIVLILVLFGSVVFYLLGGIDIFKRRETISMRELLSVSIELAKRGGERVREIRNDDNLAEKVKGKTQQGKNEYVTSGDMESHRAIYYGYFKSFPGINVVSEEHEHEPADFKSIPTVSKRLAEVLDRTNSDSQVALDDVTVWMDPLDATQEYTEKLTEYVTVMTCVALRGRPVMGIIHKPFAQKGEGETIWAWEGYGHSKNLIVPEDQDKEKEGNEYKIIVSRSHAGEVESIAKKTFGEKTKVVPAGGAGFKSIEVALGNVDAYVHTTLIKKWDICAGNAILNAIKGKMTTLDGSYIDYSDGNKPKCEGGLLATISEKRHGDYVEKLKPMAEEVKEKISHPKNLRRLPELGPRSSRKRKERSG</sequence>
<evidence type="ECO:0000256" key="4">
    <source>
        <dbReference type="ARBA" id="ARBA00005152"/>
    </source>
</evidence>
<keyword evidence="10 14" id="KW-0460">Magnesium</keyword>
<accession>A0A8J1UWN6</accession>
<dbReference type="InterPro" id="IPR000760">
    <property type="entry name" value="Inositol_monophosphatase-like"/>
</dbReference>
<proteinExistence type="inferred from homology"/>
<dbReference type="EC" id="3.1.3.25" evidence="6"/>
<evidence type="ECO:0000256" key="3">
    <source>
        <dbReference type="ARBA" id="ARBA00004167"/>
    </source>
</evidence>
<feature type="binding site" evidence="14">
    <location>
        <position position="131"/>
    </location>
    <ligand>
        <name>Mg(2+)</name>
        <dbReference type="ChEBI" id="CHEBI:18420"/>
        <label>1</label>
        <note>catalytic</note>
    </ligand>
</feature>
<evidence type="ECO:0000256" key="15">
    <source>
        <dbReference type="SAM" id="MobiDB-lite"/>
    </source>
</evidence>
<keyword evidence="12 16" id="KW-0472">Membrane</keyword>
<dbReference type="PANTHER" id="PTHR43028">
    <property type="entry name" value="3'(2'),5'-BISPHOSPHATE NUCLEOTIDASE 1"/>
    <property type="match status" value="1"/>
</dbReference>
<feature type="transmembrane region" description="Helical" evidence="16">
    <location>
        <begin position="21"/>
        <end position="47"/>
    </location>
</feature>
<evidence type="ECO:0000256" key="9">
    <source>
        <dbReference type="ARBA" id="ARBA00022801"/>
    </source>
</evidence>
<dbReference type="Proteomes" id="UP000749559">
    <property type="component" value="Unassembled WGS sequence"/>
</dbReference>
<feature type="compositionally biased region" description="Basic residues" evidence="15">
    <location>
        <begin position="383"/>
        <end position="392"/>
    </location>
</feature>
<keyword evidence="9" id="KW-0378">Hydrolase</keyword>
<evidence type="ECO:0000256" key="13">
    <source>
        <dbReference type="ARBA" id="ARBA00042119"/>
    </source>
</evidence>
<evidence type="ECO:0000256" key="14">
    <source>
        <dbReference type="PIRSR" id="PIRSR600760-2"/>
    </source>
</evidence>
<dbReference type="Gene3D" id="3.40.190.80">
    <property type="match status" value="1"/>
</dbReference>
<evidence type="ECO:0000256" key="8">
    <source>
        <dbReference type="ARBA" id="ARBA00022723"/>
    </source>
</evidence>
<comment type="catalytic activity">
    <reaction evidence="1">
        <text>a myo-inositol phosphate + H2O = myo-inositol + phosphate</text>
        <dbReference type="Rhea" id="RHEA:24056"/>
        <dbReference type="ChEBI" id="CHEBI:15377"/>
        <dbReference type="ChEBI" id="CHEBI:17268"/>
        <dbReference type="ChEBI" id="CHEBI:43474"/>
        <dbReference type="ChEBI" id="CHEBI:84139"/>
        <dbReference type="EC" id="3.1.3.25"/>
    </reaction>
</comment>
<dbReference type="SUPFAM" id="SSF56655">
    <property type="entry name" value="Carbohydrate phosphatase"/>
    <property type="match status" value="1"/>
</dbReference>
<dbReference type="GO" id="GO:0046872">
    <property type="term" value="F:metal ion binding"/>
    <property type="evidence" value="ECO:0007669"/>
    <property type="project" value="UniProtKB-KW"/>
</dbReference>
<evidence type="ECO:0000256" key="6">
    <source>
        <dbReference type="ARBA" id="ARBA00013106"/>
    </source>
</evidence>
<gene>
    <name evidence="17" type="ORF">OFUS_LOCUS412</name>
</gene>
<dbReference type="GO" id="GO:0016020">
    <property type="term" value="C:membrane"/>
    <property type="evidence" value="ECO:0007669"/>
    <property type="project" value="UniProtKB-SubCell"/>
</dbReference>
<evidence type="ECO:0000256" key="1">
    <source>
        <dbReference type="ARBA" id="ARBA00001033"/>
    </source>
</evidence>
<dbReference type="GO" id="GO:0052834">
    <property type="term" value="F:inositol monophosphate phosphatase activity"/>
    <property type="evidence" value="ECO:0007669"/>
    <property type="project" value="UniProtKB-EC"/>
</dbReference>
<feature type="binding site" evidence="14">
    <location>
        <position position="176"/>
    </location>
    <ligand>
        <name>Mg(2+)</name>
        <dbReference type="ChEBI" id="CHEBI:18420"/>
        <label>1</label>
        <note>catalytic</note>
    </ligand>
</feature>
<feature type="binding site" evidence="14">
    <location>
        <position position="175"/>
    </location>
    <ligand>
        <name>Mg(2+)</name>
        <dbReference type="ChEBI" id="CHEBI:18420"/>
        <label>1</label>
        <note>catalytic</note>
    </ligand>
</feature>
<keyword evidence="18" id="KW-1185">Reference proteome</keyword>
<evidence type="ECO:0000256" key="7">
    <source>
        <dbReference type="ARBA" id="ARBA00022692"/>
    </source>
</evidence>
<dbReference type="FunFam" id="3.30.540.10:FF:000012">
    <property type="entry name" value="Blast:Putative inositol monophosphatase 3"/>
    <property type="match status" value="1"/>
</dbReference>